<gene>
    <name evidence="1" type="ORF">SPELUC_LOCUS9459</name>
</gene>
<dbReference type="Proteomes" id="UP000789366">
    <property type="component" value="Unassembled WGS sequence"/>
</dbReference>
<reference evidence="1" key="1">
    <citation type="submission" date="2021-06" db="EMBL/GenBank/DDBJ databases">
        <authorList>
            <person name="Kallberg Y."/>
            <person name="Tangrot J."/>
            <person name="Rosling A."/>
        </authorList>
    </citation>
    <scope>NUCLEOTIDE SEQUENCE</scope>
    <source>
        <strain evidence="1">28 12/20/2015</strain>
    </source>
</reference>
<accession>A0ACA9NM43</accession>
<evidence type="ECO:0000313" key="2">
    <source>
        <dbReference type="Proteomes" id="UP000789366"/>
    </source>
</evidence>
<feature type="non-terminal residue" evidence="1">
    <location>
        <position position="1"/>
    </location>
</feature>
<evidence type="ECO:0000313" key="1">
    <source>
        <dbReference type="EMBL" id="CAG8665979.1"/>
    </source>
</evidence>
<comment type="caution">
    <text evidence="1">The sequence shown here is derived from an EMBL/GenBank/DDBJ whole genome shotgun (WGS) entry which is preliminary data.</text>
</comment>
<keyword evidence="2" id="KW-1185">Reference proteome</keyword>
<dbReference type="EMBL" id="CAJVPW010015928">
    <property type="protein sequence ID" value="CAG8665979.1"/>
    <property type="molecule type" value="Genomic_DNA"/>
</dbReference>
<name>A0ACA9NM43_9GLOM</name>
<sequence length="385" mass="44900">WYQEFIAADIVYRSTILRDNGTALVLDTSSSLQVLELHQKLVAFLARSKKENLEVYTGYYYRQKSKTNDAEWIPLLPRYTIYIKLNNHYFQLKINTNTHFLVFWWAYYENDKTFTHIINSGQDFYLFKSLYTNYPELKNHSFPWLLGFFDSNNLIKMNRLLKRKAIELEQNKENENSNLQIKNRVIIINGRKTLLSQYEQALIVKYNEKVEQIYNKNRVISRLEKKLTQLQAKLNSIDSSTNLARFEDNNNNDTLELKVTQQIEQLQLGSTILVDTKEYLSLVMSQPCSQCKESCINKRKWTLSKVGFVIKCVNKCYSCKYNNVYSNESPNMSYSSLVAAAGLTGGLNRHLLQSALGCLGITSQISKPTYHKYQKQLFLPLVQDA</sequence>
<proteinExistence type="predicted"/>
<protein>
    <submittedName>
        <fullName evidence="1">14116_t:CDS:1</fullName>
    </submittedName>
</protein>
<organism evidence="1 2">
    <name type="scientific">Cetraspora pellucida</name>
    <dbReference type="NCBI Taxonomy" id="1433469"/>
    <lineage>
        <taxon>Eukaryota</taxon>
        <taxon>Fungi</taxon>
        <taxon>Fungi incertae sedis</taxon>
        <taxon>Mucoromycota</taxon>
        <taxon>Glomeromycotina</taxon>
        <taxon>Glomeromycetes</taxon>
        <taxon>Diversisporales</taxon>
        <taxon>Gigasporaceae</taxon>
        <taxon>Cetraspora</taxon>
    </lineage>
</organism>